<proteinExistence type="predicted"/>
<evidence type="ECO:0000313" key="4">
    <source>
        <dbReference type="Proteomes" id="UP000504636"/>
    </source>
</evidence>
<dbReference type="InterPro" id="IPR006600">
    <property type="entry name" value="HTH_CenpB_DNA-bd_dom"/>
</dbReference>
<reference evidence="3 5" key="1">
    <citation type="journal article" date="2020" name="Stud. Mycol.">
        <title>101 Dothideomycetes genomes: a test case for predicting lifestyles and emergence of pathogens.</title>
        <authorList>
            <person name="Haridas S."/>
            <person name="Albert R."/>
            <person name="Binder M."/>
            <person name="Bloem J."/>
            <person name="Labutti K."/>
            <person name="Salamov A."/>
            <person name="Andreopoulos B."/>
            <person name="Baker S."/>
            <person name="Barry K."/>
            <person name="Bills G."/>
            <person name="Bluhm B."/>
            <person name="Cannon C."/>
            <person name="Castanera R."/>
            <person name="Culley D."/>
            <person name="Daum C."/>
            <person name="Ezra D."/>
            <person name="Gonzalez J."/>
            <person name="Henrissat B."/>
            <person name="Kuo A."/>
            <person name="Liang C."/>
            <person name="Lipzen A."/>
            <person name="Lutzoni F."/>
            <person name="Magnuson J."/>
            <person name="Mondo S."/>
            <person name="Nolan M."/>
            <person name="Ohm R."/>
            <person name="Pangilinan J."/>
            <person name="Park H.-J."/>
            <person name="Ramirez L."/>
            <person name="Alfaro M."/>
            <person name="Sun H."/>
            <person name="Tritt A."/>
            <person name="Yoshinaga Y."/>
            <person name="Zwiers L.-H."/>
            <person name="Turgeon B."/>
            <person name="Goodwin S."/>
            <person name="Spatafora J."/>
            <person name="Crous P."/>
            <person name="Grigoriev I."/>
        </authorList>
    </citation>
    <scope>NUCLEOTIDE SEQUENCE</scope>
    <source>
        <strain evidence="3 5">CBS 304.34</strain>
    </source>
</reference>
<dbReference type="RefSeq" id="XP_033571486.1">
    <property type="nucleotide sequence ID" value="XM_033714841.1"/>
</dbReference>
<keyword evidence="4" id="KW-1185">Reference proteome</keyword>
<evidence type="ECO:0000259" key="2">
    <source>
        <dbReference type="PROSITE" id="PS51253"/>
    </source>
</evidence>
<dbReference type="GeneID" id="54455734"/>
<accession>A0A6A6Y6T9</accession>
<evidence type="ECO:0000256" key="1">
    <source>
        <dbReference type="ARBA" id="ARBA00023125"/>
    </source>
</evidence>
<feature type="domain" description="HTH CENPB-type" evidence="2">
    <location>
        <begin position="46"/>
        <end position="114"/>
    </location>
</feature>
<reference evidence="5" key="3">
    <citation type="submission" date="2025-04" db="UniProtKB">
        <authorList>
            <consortium name="RefSeq"/>
        </authorList>
    </citation>
    <scope>IDENTIFICATION</scope>
    <source>
        <strain evidence="5">CBS 304.34</strain>
    </source>
</reference>
<dbReference type="Pfam" id="PF03221">
    <property type="entry name" value="HTH_Tnp_Tc5"/>
    <property type="match status" value="1"/>
</dbReference>
<dbReference type="OrthoDB" id="3926909at2759"/>
<sequence length="114" mass="12999">MDAASIALAEGLGPNEPRSYRALSKCHRVACTTLWNRAHRQPLKEDKAKGQQYLTPMEEKALTKYSIHMSTIGYPVRIKYIPSLAFVIARQRTTNTKIKPPSTSWIEAFKRRNP</sequence>
<organism evidence="3">
    <name type="scientific">Mytilinidion resinicola</name>
    <dbReference type="NCBI Taxonomy" id="574789"/>
    <lineage>
        <taxon>Eukaryota</taxon>
        <taxon>Fungi</taxon>
        <taxon>Dikarya</taxon>
        <taxon>Ascomycota</taxon>
        <taxon>Pezizomycotina</taxon>
        <taxon>Dothideomycetes</taxon>
        <taxon>Pleosporomycetidae</taxon>
        <taxon>Mytilinidiales</taxon>
        <taxon>Mytilinidiaceae</taxon>
        <taxon>Mytilinidion</taxon>
    </lineage>
</organism>
<dbReference type="EMBL" id="MU003712">
    <property type="protein sequence ID" value="KAF2804522.1"/>
    <property type="molecule type" value="Genomic_DNA"/>
</dbReference>
<dbReference type="PROSITE" id="PS51253">
    <property type="entry name" value="HTH_CENPB"/>
    <property type="match status" value="1"/>
</dbReference>
<protein>
    <recommendedName>
        <fullName evidence="2">HTH CENPB-type domain-containing protein</fullName>
    </recommendedName>
</protein>
<dbReference type="Proteomes" id="UP000504636">
    <property type="component" value="Unplaced"/>
</dbReference>
<keyword evidence="1" id="KW-0238">DNA-binding</keyword>
<feature type="non-terminal residue" evidence="3">
    <location>
        <position position="114"/>
    </location>
</feature>
<evidence type="ECO:0000313" key="3">
    <source>
        <dbReference type="EMBL" id="KAF2804522.1"/>
    </source>
</evidence>
<dbReference type="GO" id="GO:0003677">
    <property type="term" value="F:DNA binding"/>
    <property type="evidence" value="ECO:0007669"/>
    <property type="project" value="UniProtKB-KW"/>
</dbReference>
<dbReference type="AlphaFoldDB" id="A0A6A6Y6T9"/>
<evidence type="ECO:0000313" key="5">
    <source>
        <dbReference type="RefSeq" id="XP_033571486.1"/>
    </source>
</evidence>
<name>A0A6A6Y6T9_9PEZI</name>
<reference evidence="5" key="2">
    <citation type="submission" date="2020-04" db="EMBL/GenBank/DDBJ databases">
        <authorList>
            <consortium name="NCBI Genome Project"/>
        </authorList>
    </citation>
    <scope>NUCLEOTIDE SEQUENCE</scope>
    <source>
        <strain evidence="5">CBS 304.34</strain>
    </source>
</reference>
<gene>
    <name evidence="3 5" type="ORF">BDZ99DRAFT_372674</name>
</gene>